<sequence>MGHRDDLAGLDFQRDQHTGFREFKRVFIKITLGQLFTVGFIPPGIKHLLFLVGTGRMDVGGNCLLRRALGSGIDGQLNVIAVFRLLPFNLSG</sequence>
<gene>
    <name evidence="1" type="ORF">SDC9_115017</name>
</gene>
<protein>
    <submittedName>
        <fullName evidence="1">Uncharacterized protein</fullName>
    </submittedName>
</protein>
<name>A0A645BRU3_9ZZZZ</name>
<accession>A0A645BRU3</accession>
<comment type="caution">
    <text evidence="1">The sequence shown here is derived from an EMBL/GenBank/DDBJ whole genome shotgun (WGS) entry which is preliminary data.</text>
</comment>
<dbReference type="AlphaFoldDB" id="A0A645BRU3"/>
<evidence type="ECO:0000313" key="1">
    <source>
        <dbReference type="EMBL" id="MPM68086.1"/>
    </source>
</evidence>
<dbReference type="EMBL" id="VSSQ01022052">
    <property type="protein sequence ID" value="MPM68086.1"/>
    <property type="molecule type" value="Genomic_DNA"/>
</dbReference>
<proteinExistence type="predicted"/>
<reference evidence="1" key="1">
    <citation type="submission" date="2019-08" db="EMBL/GenBank/DDBJ databases">
        <authorList>
            <person name="Kucharzyk K."/>
            <person name="Murdoch R.W."/>
            <person name="Higgins S."/>
            <person name="Loffler F."/>
        </authorList>
    </citation>
    <scope>NUCLEOTIDE SEQUENCE</scope>
</reference>
<organism evidence="1">
    <name type="scientific">bioreactor metagenome</name>
    <dbReference type="NCBI Taxonomy" id="1076179"/>
    <lineage>
        <taxon>unclassified sequences</taxon>
        <taxon>metagenomes</taxon>
        <taxon>ecological metagenomes</taxon>
    </lineage>
</organism>